<evidence type="ECO:0000313" key="4">
    <source>
        <dbReference type="Proteomes" id="UP001595075"/>
    </source>
</evidence>
<dbReference type="EMBL" id="JAZHXI010000007">
    <property type="protein sequence ID" value="KAL2070105.1"/>
    <property type="molecule type" value="Genomic_DNA"/>
</dbReference>
<name>A0ABR4CK12_9HELO</name>
<keyword evidence="2" id="KW-0812">Transmembrane</keyword>
<reference evidence="3 4" key="1">
    <citation type="journal article" date="2024" name="Commun. Biol.">
        <title>Comparative genomic analysis of thermophilic fungi reveals convergent evolutionary adaptations and gene losses.</title>
        <authorList>
            <person name="Steindorff A.S."/>
            <person name="Aguilar-Pontes M.V."/>
            <person name="Robinson A.J."/>
            <person name="Andreopoulos B."/>
            <person name="LaButti K."/>
            <person name="Kuo A."/>
            <person name="Mondo S."/>
            <person name="Riley R."/>
            <person name="Otillar R."/>
            <person name="Haridas S."/>
            <person name="Lipzen A."/>
            <person name="Grimwood J."/>
            <person name="Schmutz J."/>
            <person name="Clum A."/>
            <person name="Reid I.D."/>
            <person name="Moisan M.C."/>
            <person name="Butler G."/>
            <person name="Nguyen T.T.M."/>
            <person name="Dewar K."/>
            <person name="Conant G."/>
            <person name="Drula E."/>
            <person name="Henrissat B."/>
            <person name="Hansel C."/>
            <person name="Singer S."/>
            <person name="Hutchinson M.I."/>
            <person name="de Vries R.P."/>
            <person name="Natvig D.O."/>
            <person name="Powell A.J."/>
            <person name="Tsang A."/>
            <person name="Grigoriev I.V."/>
        </authorList>
    </citation>
    <scope>NUCLEOTIDE SEQUENCE [LARGE SCALE GENOMIC DNA]</scope>
    <source>
        <strain evidence="3 4">CBS 494.80</strain>
    </source>
</reference>
<keyword evidence="2" id="KW-0472">Membrane</keyword>
<sequence length="537" mass="60093">MLTRHNKYLLYTSLCLIFLVITIHYRQEISLSSHDIGSGSSQGEEPTSTKPIIQAAETPATPPAPPEHTFKYKPIPSILPNPIVDNFPLAAAAQSAKDLPPIPPWNEPPAKHVPEKTPLFIGFTRNWRLLQQVVVSYITAGWPPEDIYVVENTGVMNSNAKSLLSLQNPFFLNHTRLHLLGVNILVTPTLLTFAQLQNYYISHSLDQGWKQFFWGHMDIVALSFEDKYENKQANTSEVDPAEEKYEGFKSLYKNCVDTLREATEKNETTGEEKKWALRFFMYDKLALVNVAAFVSLGAWDTQIPFYGTDCDMHARINMAGLEIKEVPAGLLLDVASSLDDLYTLYRKVDSPPASFIDPQILEKKIQAAADAKAEAEKAAAAAADSKVSSLLTDTNPIPPNTKRGSDSDSKTQEAADANANSKEVWYSHLLPSLGTHKPWRSPSSTINSPSFALLHDTLKAMEHSKATSSHGRNTWQARQRGGEGDPFYRDSAGFERGIAMTIDHGRAVYAEKWGHRDCDIWEKGYKLEDAWRTEKDW</sequence>
<feature type="region of interest" description="Disordered" evidence="1">
    <location>
        <begin position="388"/>
        <end position="419"/>
    </location>
</feature>
<proteinExistence type="predicted"/>
<organism evidence="3 4">
    <name type="scientific">Oculimacula yallundae</name>
    <dbReference type="NCBI Taxonomy" id="86028"/>
    <lineage>
        <taxon>Eukaryota</taxon>
        <taxon>Fungi</taxon>
        <taxon>Dikarya</taxon>
        <taxon>Ascomycota</taxon>
        <taxon>Pezizomycotina</taxon>
        <taxon>Leotiomycetes</taxon>
        <taxon>Helotiales</taxon>
        <taxon>Ploettnerulaceae</taxon>
        <taxon>Oculimacula</taxon>
    </lineage>
</organism>
<feature type="compositionally biased region" description="Basic and acidic residues" evidence="1">
    <location>
        <begin position="403"/>
        <end position="413"/>
    </location>
</feature>
<accession>A0ABR4CK12</accession>
<keyword evidence="4" id="KW-1185">Reference proteome</keyword>
<protein>
    <submittedName>
        <fullName evidence="3">Uncharacterized protein</fullName>
    </submittedName>
</protein>
<evidence type="ECO:0000256" key="1">
    <source>
        <dbReference type="SAM" id="MobiDB-lite"/>
    </source>
</evidence>
<feature type="compositionally biased region" description="Polar residues" evidence="1">
    <location>
        <begin position="466"/>
        <end position="477"/>
    </location>
</feature>
<evidence type="ECO:0000256" key="2">
    <source>
        <dbReference type="SAM" id="Phobius"/>
    </source>
</evidence>
<keyword evidence="2" id="KW-1133">Transmembrane helix</keyword>
<comment type="caution">
    <text evidence="3">The sequence shown here is derived from an EMBL/GenBank/DDBJ whole genome shotgun (WGS) entry which is preliminary data.</text>
</comment>
<evidence type="ECO:0000313" key="3">
    <source>
        <dbReference type="EMBL" id="KAL2070105.1"/>
    </source>
</evidence>
<feature type="transmembrane region" description="Helical" evidence="2">
    <location>
        <begin position="7"/>
        <end position="25"/>
    </location>
</feature>
<feature type="region of interest" description="Disordered" evidence="1">
    <location>
        <begin position="463"/>
        <end position="484"/>
    </location>
</feature>
<gene>
    <name evidence="3" type="ORF">VTL71DRAFT_14785</name>
</gene>
<dbReference type="Proteomes" id="UP001595075">
    <property type="component" value="Unassembled WGS sequence"/>
</dbReference>